<feature type="transmembrane region" description="Helical" evidence="1">
    <location>
        <begin position="33"/>
        <end position="53"/>
    </location>
</feature>
<dbReference type="EMBL" id="CAJPEV010002357">
    <property type="protein sequence ID" value="CAG0896631.1"/>
    <property type="molecule type" value="Genomic_DNA"/>
</dbReference>
<evidence type="ECO:0000256" key="1">
    <source>
        <dbReference type="SAM" id="Phobius"/>
    </source>
</evidence>
<gene>
    <name evidence="3" type="ORF">DSTB1V02_LOCUS9344</name>
</gene>
<proteinExistence type="predicted"/>
<dbReference type="GO" id="GO:0008889">
    <property type="term" value="F:glycerophosphodiester phosphodiesterase activity"/>
    <property type="evidence" value="ECO:0007669"/>
    <property type="project" value="TreeGrafter"/>
</dbReference>
<dbReference type="Proteomes" id="UP000677054">
    <property type="component" value="Unassembled WGS sequence"/>
</dbReference>
<keyword evidence="1" id="KW-1133">Transmembrane helix</keyword>
<dbReference type="SUPFAM" id="SSF51695">
    <property type="entry name" value="PLC-like phosphodiesterases"/>
    <property type="match status" value="1"/>
</dbReference>
<feature type="transmembrane region" description="Helical" evidence="1">
    <location>
        <begin position="60"/>
        <end position="81"/>
    </location>
</feature>
<organism evidence="3">
    <name type="scientific">Darwinula stevensoni</name>
    <dbReference type="NCBI Taxonomy" id="69355"/>
    <lineage>
        <taxon>Eukaryota</taxon>
        <taxon>Metazoa</taxon>
        <taxon>Ecdysozoa</taxon>
        <taxon>Arthropoda</taxon>
        <taxon>Crustacea</taxon>
        <taxon>Oligostraca</taxon>
        <taxon>Ostracoda</taxon>
        <taxon>Podocopa</taxon>
        <taxon>Podocopida</taxon>
        <taxon>Darwinulocopina</taxon>
        <taxon>Darwinuloidea</taxon>
        <taxon>Darwinulidae</taxon>
        <taxon>Darwinula</taxon>
    </lineage>
</organism>
<dbReference type="Pfam" id="PF03009">
    <property type="entry name" value="GDPD"/>
    <property type="match status" value="1"/>
</dbReference>
<feature type="transmembrane region" description="Helical" evidence="1">
    <location>
        <begin position="271"/>
        <end position="292"/>
    </location>
</feature>
<keyword evidence="1" id="KW-0472">Membrane</keyword>
<dbReference type="GO" id="GO:0005886">
    <property type="term" value="C:plasma membrane"/>
    <property type="evidence" value="ECO:0007669"/>
    <property type="project" value="TreeGrafter"/>
</dbReference>
<dbReference type="PROSITE" id="PS51704">
    <property type="entry name" value="GP_PDE"/>
    <property type="match status" value="1"/>
</dbReference>
<dbReference type="GO" id="GO:0006580">
    <property type="term" value="P:ethanolamine metabolic process"/>
    <property type="evidence" value="ECO:0007669"/>
    <property type="project" value="TreeGrafter"/>
</dbReference>
<dbReference type="EMBL" id="LR901874">
    <property type="protein sequence ID" value="CAD7249554.1"/>
    <property type="molecule type" value="Genomic_DNA"/>
</dbReference>
<dbReference type="InterPro" id="IPR030395">
    <property type="entry name" value="GP_PDE_dom"/>
</dbReference>
<feature type="domain" description="GP-PDE" evidence="2">
    <location>
        <begin position="106"/>
        <end position="308"/>
    </location>
</feature>
<name>A0A7R9A8Q3_9CRUS</name>
<dbReference type="GO" id="GO:0070291">
    <property type="term" value="P:N-acylethanolamine metabolic process"/>
    <property type="evidence" value="ECO:0007669"/>
    <property type="project" value="TreeGrafter"/>
</dbReference>
<dbReference type="Gene3D" id="3.20.20.190">
    <property type="entry name" value="Phosphatidylinositol (PI) phosphodiesterase"/>
    <property type="match status" value="1"/>
</dbReference>
<protein>
    <recommendedName>
        <fullName evidence="2">GP-PDE domain-containing protein</fullName>
    </recommendedName>
</protein>
<evidence type="ECO:0000313" key="3">
    <source>
        <dbReference type="EMBL" id="CAD7249554.1"/>
    </source>
</evidence>
<dbReference type="AlphaFoldDB" id="A0A7R9A8Q3"/>
<dbReference type="OrthoDB" id="197419at2759"/>
<accession>A0A7R9A8Q3</accession>
<reference evidence="3" key="1">
    <citation type="submission" date="2020-11" db="EMBL/GenBank/DDBJ databases">
        <authorList>
            <person name="Tran Van P."/>
        </authorList>
    </citation>
    <scope>NUCLEOTIDE SEQUENCE</scope>
</reference>
<evidence type="ECO:0000259" key="2">
    <source>
        <dbReference type="PROSITE" id="PS51704"/>
    </source>
</evidence>
<dbReference type="PANTHER" id="PTHR46320">
    <property type="entry name" value="GLYCEROPHOSPHODIESTER PHOSPHODIESTERASE 1"/>
    <property type="match status" value="1"/>
</dbReference>
<dbReference type="GO" id="GO:0006644">
    <property type="term" value="P:phospholipid metabolic process"/>
    <property type="evidence" value="ECO:0007669"/>
    <property type="project" value="TreeGrafter"/>
</dbReference>
<sequence length="308" mass="34433">MSGQMKGLNGAGTPSKDIHGLNDIWVVKMLDSIFQPIIFLWFCIWCFIVNFFVTLGDPFCLIVLFLLCAAIIYAAVAHLRIPPPSEEAVRSVLGPAFDEDEAENVMDVIGHRGACLDAPENSLSAFRKCKEQGVKGVELDICLSKDGVAYAFHDDTFDRLTEATGPVSSLTWSQVQELHIRPPPGHENEFEKEKIPSLAEALNTCLDLGLKVIIDVKYSTHQVRKEDPRIVFSMGFRPWYYSHRAFSGQQGPSSPRFRHFKHILAVGLDLIMHWALMHILVDFLGISAILFVKDALHSMKSPGGRQRA</sequence>
<dbReference type="PANTHER" id="PTHR46320:SF1">
    <property type="entry name" value="GLYCEROPHOSPHODIESTER PHOSPHODIESTERASE 1"/>
    <property type="match status" value="1"/>
</dbReference>
<evidence type="ECO:0000313" key="4">
    <source>
        <dbReference type="Proteomes" id="UP000677054"/>
    </source>
</evidence>
<dbReference type="InterPro" id="IPR017946">
    <property type="entry name" value="PLC-like_Pdiesterase_TIM-brl"/>
</dbReference>
<keyword evidence="1" id="KW-0812">Transmembrane</keyword>
<keyword evidence="4" id="KW-1185">Reference proteome</keyword>